<name>A0ACA8ZSZ6_9GAMM</name>
<reference evidence="1" key="1">
    <citation type="submission" date="2020-05" db="EMBL/GenBank/DDBJ databases">
        <authorList>
            <person name="Petersen J."/>
            <person name="Sayavedra L."/>
        </authorList>
    </citation>
    <scope>NUCLEOTIDE SEQUENCE</scope>
    <source>
        <strain evidence="1">B azoricus SOX Menez Gwen</strain>
    </source>
</reference>
<dbReference type="EMBL" id="CAESAP020000172">
    <property type="protein sequence ID" value="CAB5499987.1"/>
    <property type="molecule type" value="Genomic_DNA"/>
</dbReference>
<keyword evidence="2" id="KW-1185">Reference proteome</keyword>
<feature type="non-terminal residue" evidence="1">
    <location>
        <position position="1"/>
    </location>
</feature>
<comment type="caution">
    <text evidence="1">The sequence shown here is derived from an EMBL/GenBank/DDBJ whole genome shotgun (WGS) entry which is preliminary data.</text>
</comment>
<evidence type="ECO:0000313" key="2">
    <source>
        <dbReference type="Proteomes" id="UP000635628"/>
    </source>
</evidence>
<accession>A0ACA8ZSZ6</accession>
<proteinExistence type="predicted"/>
<dbReference type="Proteomes" id="UP000635628">
    <property type="component" value="Unassembled WGS sequence"/>
</dbReference>
<organism evidence="1 2">
    <name type="scientific">Bathymodiolus azoricus thioautotrophic gill symbiont</name>
    <dbReference type="NCBI Taxonomy" id="235205"/>
    <lineage>
        <taxon>Bacteria</taxon>
        <taxon>Pseudomonadati</taxon>
        <taxon>Pseudomonadota</taxon>
        <taxon>Gammaproteobacteria</taxon>
        <taxon>sulfur-oxidizing symbionts</taxon>
    </lineage>
</organism>
<protein>
    <submittedName>
        <fullName evidence="1">Uncharacterized protein</fullName>
    </submittedName>
</protein>
<gene>
    <name evidence="1" type="ORF">AZO1586R_1023</name>
</gene>
<sequence length="172" mass="20061">SLNEAAGKFNRTILNPISKKLDDACSNSAIICSPEKYKELGYFSIHDFQLGKPIWYKPKSADSFFTMCESDRYGCGQKHYEFHPNWELRGKTYVNLSYGKKHKKQMKELARHEDNYNQVIQIGTKICKVDEGYTNEAGFTERFVKDTDKIQIRLLSNNHLIWDDALNWYACN</sequence>
<evidence type="ECO:0000313" key="1">
    <source>
        <dbReference type="EMBL" id="CAB5499987.1"/>
    </source>
</evidence>